<dbReference type="Gene3D" id="2.10.109.10">
    <property type="entry name" value="Umud Fragment, subunit A"/>
    <property type="match status" value="1"/>
</dbReference>
<dbReference type="PATRIC" id="fig|1310630.3.peg.1972"/>
<dbReference type="CDD" id="cd06529">
    <property type="entry name" value="S24_LexA-like"/>
    <property type="match status" value="1"/>
</dbReference>
<protein>
    <submittedName>
        <fullName evidence="2">Peptidase S24-like family protein</fullName>
    </submittedName>
</protein>
<evidence type="ECO:0000313" key="3">
    <source>
        <dbReference type="Proteomes" id="UP000020735"/>
    </source>
</evidence>
<dbReference type="Pfam" id="PF00717">
    <property type="entry name" value="Peptidase_S24"/>
    <property type="match status" value="1"/>
</dbReference>
<proteinExistence type="predicted"/>
<evidence type="ECO:0000313" key="2">
    <source>
        <dbReference type="EMBL" id="EXC51363.1"/>
    </source>
</evidence>
<dbReference type="InterPro" id="IPR036286">
    <property type="entry name" value="LexA/Signal_pep-like_sf"/>
</dbReference>
<gene>
    <name evidence="2" type="ORF">J529_2015</name>
</gene>
<accession>A0A009SEC7</accession>
<dbReference type="InterPro" id="IPR039418">
    <property type="entry name" value="LexA-like"/>
</dbReference>
<dbReference type="EMBL" id="JEXJ01000027">
    <property type="protein sequence ID" value="EXC51363.1"/>
    <property type="molecule type" value="Genomic_DNA"/>
</dbReference>
<dbReference type="InterPro" id="IPR015927">
    <property type="entry name" value="Peptidase_S24_S26A/B/C"/>
</dbReference>
<reference evidence="2 3" key="1">
    <citation type="submission" date="2014-02" db="EMBL/GenBank/DDBJ databases">
        <title>Comparative genomics and transcriptomics to identify genetic mechanisms underlying the emergence of carbapenem resistant Acinetobacter baumannii (CRAb).</title>
        <authorList>
            <person name="Harris A.D."/>
            <person name="Johnson K.J."/>
            <person name="George J."/>
            <person name="Shefchek K."/>
            <person name="Daugherty S.C."/>
            <person name="Parankush S."/>
            <person name="Sadzewicz L."/>
            <person name="Tallon L."/>
            <person name="Sengamalay N."/>
            <person name="Hazen T.H."/>
            <person name="Rasko D.A."/>
        </authorList>
    </citation>
    <scope>NUCLEOTIDE SEQUENCE [LARGE SCALE GENOMIC DNA]</scope>
    <source>
        <strain evidence="2 3">99063</strain>
    </source>
</reference>
<organism evidence="2 3">
    <name type="scientific">Acinetobacter baumannii 99063</name>
    <dbReference type="NCBI Taxonomy" id="1310630"/>
    <lineage>
        <taxon>Bacteria</taxon>
        <taxon>Pseudomonadati</taxon>
        <taxon>Pseudomonadota</taxon>
        <taxon>Gammaproteobacteria</taxon>
        <taxon>Moraxellales</taxon>
        <taxon>Moraxellaceae</taxon>
        <taxon>Acinetobacter</taxon>
        <taxon>Acinetobacter calcoaceticus/baumannii complex</taxon>
    </lineage>
</organism>
<dbReference type="RefSeq" id="WP_000381818.1">
    <property type="nucleotide sequence ID" value="NZ_JEXJ01000027.1"/>
</dbReference>
<comment type="caution">
    <text evidence="2">The sequence shown here is derived from an EMBL/GenBank/DDBJ whole genome shotgun (WGS) entry which is preliminary data.</text>
</comment>
<name>A0A009SEC7_ACIBA</name>
<sequence length="232" mass="25840">MDTVARRRRNLRKAIDALIESGKFKSDAAFCEHYDLSTSHISQMINGHGSFGERAARNLEKKVGWPNGYLDLENQEDQSPIVSESNVGPTKNNLRTIPLLDYVQAGLFHDVGYDGINPIGESYTTYQGYKPECVFSLKVEGNSMSPEFKAGDEIVVDASLEPKPGSLVIAQEVQHGIARTTFKKYRVIGINEFGVDVVELVPLNPDYPTYNSTQIEISIIGVVVRHNREITH</sequence>
<dbReference type="AlphaFoldDB" id="A0A009SEC7"/>
<feature type="domain" description="Peptidase S24/S26A/S26B/S26C" evidence="1">
    <location>
        <begin position="99"/>
        <end position="224"/>
    </location>
</feature>
<dbReference type="SUPFAM" id="SSF51306">
    <property type="entry name" value="LexA/Signal peptidase"/>
    <property type="match status" value="1"/>
</dbReference>
<dbReference type="Proteomes" id="UP000020735">
    <property type="component" value="Unassembled WGS sequence"/>
</dbReference>
<evidence type="ECO:0000259" key="1">
    <source>
        <dbReference type="Pfam" id="PF00717"/>
    </source>
</evidence>